<dbReference type="InterPro" id="IPR052967">
    <property type="entry name" value="Stress_Response_Assoc"/>
</dbReference>
<evidence type="ECO:0000256" key="1">
    <source>
        <dbReference type="SAM" id="MobiDB-lite"/>
    </source>
</evidence>
<keyword evidence="5" id="KW-1185">Reference proteome</keyword>
<evidence type="ECO:0000313" key="4">
    <source>
        <dbReference type="EMBL" id="MFE4105798.1"/>
    </source>
</evidence>
<dbReference type="PANTHER" id="PTHR38463">
    <property type="entry name" value="STRESS RESPONSE PROTEIN YSNF"/>
    <property type="match status" value="1"/>
</dbReference>
<protein>
    <submittedName>
        <fullName evidence="4">PRC and DUF2382 domain-containing protein</fullName>
    </submittedName>
</protein>
<reference evidence="4 5" key="1">
    <citation type="submission" date="2024-10" db="EMBL/GenBank/DDBJ databases">
        <authorList>
            <person name="Ratan Roy A."/>
            <person name="Morales Sandoval P.H."/>
            <person name="De Los Santos Villalobos S."/>
            <person name="Chakraborty S."/>
            <person name="Mukherjee J."/>
        </authorList>
    </citation>
    <scope>NUCLEOTIDE SEQUENCE [LARGE SCALE GENOMIC DNA]</scope>
    <source>
        <strain evidence="4 5">S1</strain>
    </source>
</reference>
<feature type="domain" description="DUF2382" evidence="3">
    <location>
        <begin position="175"/>
        <end position="287"/>
    </location>
</feature>
<feature type="region of interest" description="Disordered" evidence="1">
    <location>
        <begin position="270"/>
        <end position="307"/>
    </location>
</feature>
<dbReference type="Pfam" id="PF09557">
    <property type="entry name" value="DUF2382"/>
    <property type="match status" value="1"/>
</dbReference>
<evidence type="ECO:0000259" key="3">
    <source>
        <dbReference type="Pfam" id="PF09557"/>
    </source>
</evidence>
<name>A0ABW6ICB2_9CYAN</name>
<dbReference type="Pfam" id="PF05239">
    <property type="entry name" value="PRC"/>
    <property type="match status" value="1"/>
</dbReference>
<feature type="compositionally biased region" description="Basic and acidic residues" evidence="1">
    <location>
        <begin position="270"/>
        <end position="286"/>
    </location>
</feature>
<dbReference type="Proteomes" id="UP001600165">
    <property type="component" value="Unassembled WGS sequence"/>
</dbReference>
<dbReference type="InterPro" id="IPR011033">
    <property type="entry name" value="PRC_barrel-like_sf"/>
</dbReference>
<organism evidence="4 5">
    <name type="scientific">Almyronema epifaneia S1</name>
    <dbReference type="NCBI Taxonomy" id="2991925"/>
    <lineage>
        <taxon>Bacteria</taxon>
        <taxon>Bacillati</taxon>
        <taxon>Cyanobacteriota</taxon>
        <taxon>Cyanophyceae</taxon>
        <taxon>Nodosilineales</taxon>
        <taxon>Nodosilineaceae</taxon>
        <taxon>Almyronema</taxon>
        <taxon>Almyronema epifaneia</taxon>
    </lineage>
</organism>
<dbReference type="RefSeq" id="WP_377962938.1">
    <property type="nucleotide sequence ID" value="NZ_JBHZOL010000034.1"/>
</dbReference>
<dbReference type="PANTHER" id="PTHR38463:SF1">
    <property type="entry name" value="STRESS RESPONSE PROTEIN YSNF"/>
    <property type="match status" value="1"/>
</dbReference>
<proteinExistence type="predicted"/>
<gene>
    <name evidence="4" type="ORF">ACFVKH_05885</name>
</gene>
<dbReference type="SUPFAM" id="SSF50346">
    <property type="entry name" value="PRC-barrel domain"/>
    <property type="match status" value="1"/>
</dbReference>
<dbReference type="InterPro" id="IPR014747">
    <property type="entry name" value="Bac_photo_RC_H_C"/>
</dbReference>
<dbReference type="Gene3D" id="3.90.50.10">
    <property type="entry name" value="Photosynthetic Reaction Center, subunit H, domain 2"/>
    <property type="match status" value="1"/>
</dbReference>
<comment type="caution">
    <text evidence="4">The sequence shown here is derived from an EMBL/GenBank/DDBJ whole genome shotgun (WGS) entry which is preliminary data.</text>
</comment>
<dbReference type="InterPro" id="IPR019060">
    <property type="entry name" value="DUF2382"/>
</dbReference>
<dbReference type="EMBL" id="JBHZOL010000034">
    <property type="protein sequence ID" value="MFE4105798.1"/>
    <property type="molecule type" value="Genomic_DNA"/>
</dbReference>
<sequence length="307" mass="34317">MALFKIGDRYPNYQNRFFDGNELKGTPVYASAGNQKMGSVHDILIDEVGRIRYLVVDTGFGGGGKKVLLPIGRCLDDPERDRLYATDLTPQQVENLPEYDDQQVVDDGYEERVRTVYCMSNVEQSAAVEETVAVEQAGVKGYLATPPLNPSAGAKAEVYEPAPDLYAMNETHHRLRLYEERLVTHKSRHKAGEVTIAKRIATEPAEATVPVQKEKVVIEVNSVDDRDRVATTDAPFEDTAIPEMAVYEEAADIHKETVVHQQVNVRKEVKTDKVTTRETLHREALDVKQSGHPQVIERRSSPNSSSE</sequence>
<feature type="domain" description="PRC-barrel" evidence="2">
    <location>
        <begin position="17"/>
        <end position="85"/>
    </location>
</feature>
<accession>A0ABW6ICB2</accession>
<evidence type="ECO:0000313" key="5">
    <source>
        <dbReference type="Proteomes" id="UP001600165"/>
    </source>
</evidence>
<evidence type="ECO:0000259" key="2">
    <source>
        <dbReference type="Pfam" id="PF05239"/>
    </source>
</evidence>
<dbReference type="InterPro" id="IPR027275">
    <property type="entry name" value="PRC-brl_dom"/>
</dbReference>